<sequence>MKLSELQKYILKAAWQSKDKTVSKNVLEKFYNGLKSKPKPKDLISIITKSVERLIKKELVIGYGWKTPHKWFIRHVKLTLKGRKAARNLFGIQQKLPLKIKNKNYGKSN</sequence>
<evidence type="ECO:0000313" key="1">
    <source>
        <dbReference type="EMBL" id="OGY47505.1"/>
    </source>
</evidence>
<proteinExistence type="predicted"/>
<name>A0A1G1Y599_9BACT</name>
<evidence type="ECO:0000313" key="2">
    <source>
        <dbReference type="Proteomes" id="UP000178747"/>
    </source>
</evidence>
<organism evidence="1 2">
    <name type="scientific">Candidatus Buchananbacteria bacterium RIFCSPHIGHO2_02_FULL_38_8</name>
    <dbReference type="NCBI Taxonomy" id="1797538"/>
    <lineage>
        <taxon>Bacteria</taxon>
        <taxon>Candidatus Buchananiibacteriota</taxon>
    </lineage>
</organism>
<dbReference type="EMBL" id="MHIH01000033">
    <property type="protein sequence ID" value="OGY47505.1"/>
    <property type="molecule type" value="Genomic_DNA"/>
</dbReference>
<protein>
    <submittedName>
        <fullName evidence="1">Uncharacterized protein</fullName>
    </submittedName>
</protein>
<gene>
    <name evidence="1" type="ORF">A3J62_03280</name>
</gene>
<accession>A0A1G1Y599</accession>
<dbReference type="Proteomes" id="UP000178747">
    <property type="component" value="Unassembled WGS sequence"/>
</dbReference>
<comment type="caution">
    <text evidence="1">The sequence shown here is derived from an EMBL/GenBank/DDBJ whole genome shotgun (WGS) entry which is preliminary data.</text>
</comment>
<reference evidence="1 2" key="1">
    <citation type="journal article" date="2016" name="Nat. Commun.">
        <title>Thousands of microbial genomes shed light on interconnected biogeochemical processes in an aquifer system.</title>
        <authorList>
            <person name="Anantharaman K."/>
            <person name="Brown C.T."/>
            <person name="Hug L.A."/>
            <person name="Sharon I."/>
            <person name="Castelle C.J."/>
            <person name="Probst A.J."/>
            <person name="Thomas B.C."/>
            <person name="Singh A."/>
            <person name="Wilkins M.J."/>
            <person name="Karaoz U."/>
            <person name="Brodie E.L."/>
            <person name="Williams K.H."/>
            <person name="Hubbard S.S."/>
            <person name="Banfield J.F."/>
        </authorList>
    </citation>
    <scope>NUCLEOTIDE SEQUENCE [LARGE SCALE GENOMIC DNA]</scope>
</reference>
<dbReference type="AlphaFoldDB" id="A0A1G1Y599"/>